<dbReference type="RefSeq" id="WP_244685404.1">
    <property type="nucleotide sequence ID" value="NZ_CP095043.1"/>
</dbReference>
<evidence type="ECO:0000256" key="1">
    <source>
        <dbReference type="SAM" id="Coils"/>
    </source>
</evidence>
<feature type="coiled-coil region" evidence="1">
    <location>
        <begin position="440"/>
        <end position="467"/>
    </location>
</feature>
<protein>
    <submittedName>
        <fullName evidence="3">Rhamnan synthesis F family protein</fullName>
    </submittedName>
</protein>
<evidence type="ECO:0000256" key="2">
    <source>
        <dbReference type="SAM" id="MobiDB-lite"/>
    </source>
</evidence>
<accession>A0ABY4FUT0</accession>
<evidence type="ECO:0000313" key="3">
    <source>
        <dbReference type="EMBL" id="UOQ60064.1"/>
    </source>
</evidence>
<dbReference type="EMBL" id="CP095043">
    <property type="protein sequence ID" value="UOQ60064.1"/>
    <property type="molecule type" value="Genomic_DNA"/>
</dbReference>
<keyword evidence="4" id="KW-1185">Reference proteome</keyword>
<dbReference type="Proteomes" id="UP000831775">
    <property type="component" value="Chromosome"/>
</dbReference>
<proteinExistence type="predicted"/>
<evidence type="ECO:0000313" key="4">
    <source>
        <dbReference type="Proteomes" id="UP000831775"/>
    </source>
</evidence>
<dbReference type="InterPro" id="IPR007739">
    <property type="entry name" value="RgpF"/>
</dbReference>
<feature type="coiled-coil region" evidence="1">
    <location>
        <begin position="29"/>
        <end position="87"/>
    </location>
</feature>
<organism evidence="3 4">
    <name type="scientific">Leucobacter rhizosphaerae</name>
    <dbReference type="NCBI Taxonomy" id="2932245"/>
    <lineage>
        <taxon>Bacteria</taxon>
        <taxon>Bacillati</taxon>
        <taxon>Actinomycetota</taxon>
        <taxon>Actinomycetes</taxon>
        <taxon>Micrococcales</taxon>
        <taxon>Microbacteriaceae</taxon>
        <taxon>Leucobacter</taxon>
    </lineage>
</organism>
<name>A0ABY4FUT0_9MICO</name>
<reference evidence="3 4" key="1">
    <citation type="submission" date="2022-04" db="EMBL/GenBank/DDBJ databases">
        <title>Leucobacter sp. isolated from rhizosphere of onion.</title>
        <authorList>
            <person name="Won M."/>
            <person name="Lee C.-M."/>
            <person name="Woen H.-Y."/>
            <person name="Kwon S.-W."/>
        </authorList>
    </citation>
    <scope>NUCLEOTIDE SEQUENCE [LARGE SCALE GENOMIC DNA]</scope>
    <source>
        <strain evidence="3 4">H25R-14</strain>
    </source>
</reference>
<feature type="region of interest" description="Disordered" evidence="2">
    <location>
        <begin position="1"/>
        <end position="26"/>
    </location>
</feature>
<gene>
    <name evidence="3" type="ORF">MUN76_13625</name>
</gene>
<dbReference type="Pfam" id="PF05045">
    <property type="entry name" value="RgpF"/>
    <property type="match status" value="1"/>
</dbReference>
<keyword evidence="1" id="KW-0175">Coiled coil</keyword>
<sequence length="833" mass="91035">MTIAGQGSRGAAVSDPSGAAAVDPRRDDAASLQRELSGLRVDNDALRGDIDRLFAELDEARADVQALREARTRVAALETDLREIRVAQRRAAADRAEREAVFAAERRAHADQVGALTAQLVDAAHLAHVRSADADAASYRTGVAAHTHELVASIQRDRSEVIHRVAHDVEGARLVAVGRAGRLEALLAATVATVSWRITQPLRAVRSGWNTAIARVSRGRWGVRPHLLVPDPPPVRIPPLPEGLESVHALDVEHYRRCYPGLATLSDHELLEHYHRFGRAEGRSALSPLRRSRILTETAPEAGDGSEDHEYSVLVVMAPDAPADLADDGVALIRELARKCRVVSVFGSGMEDLRIASLPGTRVVLTDPATMVGDDITALAAELVAFASPRFAVNAAAGVSRVVHALQQVDVPVLTLDQVSEVEPEPEPPRRDARHEVPHRFRYAIDLEELEARVRRARAQHTSDLETILVPRGVDEVYANGGAPVNRRLFAENYLRQVRLVSPLRRPNSVPLLVRPRPGFHPLSYAESVEEFLDDGRDPLAHFLAQGEPSGRWSRRLITPSGVVPTVDADLSVLIHGHFYYPELVTEFLDLLAPNTHPVTVALTTHSEAAAREVEGRARAHAAGRTAIVRVVPNRGRNFSALLTGTVADLIREHNVVLHVHGKRSPHAPNDFGDRWRRRLWTNLVGDGIPFADRIIAEFAADPMLGMVAPEELRLHDWDGNREFAPAWIDRLQLNRRAPMPLPVHFDFAVGAMFWARSAALAPLLDAELTGEDFPAEPLPTDGTSLHALERLISLIVEHEGFEFAKTYLGDPAFDVSDTAGGAEAHGSTTAST</sequence>